<evidence type="ECO:0000313" key="1">
    <source>
        <dbReference type="EMBL" id="OCH83595.1"/>
    </source>
</evidence>
<organism evidence="1 2">
    <name type="scientific">Obba rivulosa</name>
    <dbReference type="NCBI Taxonomy" id="1052685"/>
    <lineage>
        <taxon>Eukaryota</taxon>
        <taxon>Fungi</taxon>
        <taxon>Dikarya</taxon>
        <taxon>Basidiomycota</taxon>
        <taxon>Agaricomycotina</taxon>
        <taxon>Agaricomycetes</taxon>
        <taxon>Polyporales</taxon>
        <taxon>Gelatoporiaceae</taxon>
        <taxon>Obba</taxon>
    </lineage>
</organism>
<gene>
    <name evidence="1" type="ORF">OBBRIDRAFT_808888</name>
</gene>
<dbReference type="EMBL" id="KV722953">
    <property type="protein sequence ID" value="OCH83595.1"/>
    <property type="molecule type" value="Genomic_DNA"/>
</dbReference>
<dbReference type="AlphaFoldDB" id="A0A8E2AQZ0"/>
<evidence type="ECO:0000313" key="2">
    <source>
        <dbReference type="Proteomes" id="UP000250043"/>
    </source>
</evidence>
<keyword evidence="2" id="KW-1185">Reference proteome</keyword>
<name>A0A8E2AQZ0_9APHY</name>
<sequence>MATITELDALRHLAACVCNLNDPTFFTAKSTSGTTVEFPLDVSVGITALIWLMSTKSEGVVYRIKVGEKNSRHIHVFHVDEAGPAACRKAIAHGIEELARHDFVTVDRDAKEFAETIPDLSGNVGASRNPCATKSTATKHERAEHVRHQQHVDMFGMSAERQ</sequence>
<protein>
    <submittedName>
        <fullName evidence="1">Uncharacterized protein</fullName>
    </submittedName>
</protein>
<reference evidence="1 2" key="1">
    <citation type="submission" date="2016-07" db="EMBL/GenBank/DDBJ databases">
        <title>Draft genome of the white-rot fungus Obba rivulosa 3A-2.</title>
        <authorList>
            <consortium name="DOE Joint Genome Institute"/>
            <person name="Miettinen O."/>
            <person name="Riley R."/>
            <person name="Acob R."/>
            <person name="Barry K."/>
            <person name="Cullen D."/>
            <person name="De Vries R."/>
            <person name="Hainaut M."/>
            <person name="Hatakka A."/>
            <person name="Henrissat B."/>
            <person name="Hilden K."/>
            <person name="Kuo R."/>
            <person name="Labutti K."/>
            <person name="Lipzen A."/>
            <person name="Makela M.R."/>
            <person name="Sandor L."/>
            <person name="Spatafora J.W."/>
            <person name="Grigoriev I.V."/>
            <person name="Hibbett D.S."/>
        </authorList>
    </citation>
    <scope>NUCLEOTIDE SEQUENCE [LARGE SCALE GENOMIC DNA]</scope>
    <source>
        <strain evidence="1 2">3A-2</strain>
    </source>
</reference>
<dbReference type="Proteomes" id="UP000250043">
    <property type="component" value="Unassembled WGS sequence"/>
</dbReference>
<proteinExistence type="predicted"/>
<accession>A0A8E2AQZ0</accession>